<feature type="non-terminal residue" evidence="1">
    <location>
        <position position="25"/>
    </location>
</feature>
<dbReference type="InParanoid" id="E2AQI0"/>
<dbReference type="Proteomes" id="UP000000311">
    <property type="component" value="Unassembled WGS sequence"/>
</dbReference>
<name>E2AQI0_CAMFO</name>
<dbReference type="AlphaFoldDB" id="E2AQI0"/>
<evidence type="ECO:0000313" key="2">
    <source>
        <dbReference type="Proteomes" id="UP000000311"/>
    </source>
</evidence>
<reference evidence="1 2" key="1">
    <citation type="journal article" date="2010" name="Science">
        <title>Genomic comparison of the ants Camponotus floridanus and Harpegnathos saltator.</title>
        <authorList>
            <person name="Bonasio R."/>
            <person name="Zhang G."/>
            <person name="Ye C."/>
            <person name="Mutti N.S."/>
            <person name="Fang X."/>
            <person name="Qin N."/>
            <person name="Donahue G."/>
            <person name="Yang P."/>
            <person name="Li Q."/>
            <person name="Li C."/>
            <person name="Zhang P."/>
            <person name="Huang Z."/>
            <person name="Berger S.L."/>
            <person name="Reinberg D."/>
            <person name="Wang J."/>
            <person name="Liebig J."/>
        </authorList>
    </citation>
    <scope>NUCLEOTIDE SEQUENCE [LARGE SCALE GENOMIC DNA]</scope>
    <source>
        <strain evidence="2">C129</strain>
    </source>
</reference>
<evidence type="ECO:0000313" key="1">
    <source>
        <dbReference type="EMBL" id="EFN64309.1"/>
    </source>
</evidence>
<accession>E2AQI0</accession>
<protein>
    <submittedName>
        <fullName evidence="1">Uncharacterized protein</fullName>
    </submittedName>
</protein>
<gene>
    <name evidence="1" type="ORF">EAG_05368</name>
</gene>
<organism evidence="2">
    <name type="scientific">Camponotus floridanus</name>
    <name type="common">Florida carpenter ant</name>
    <dbReference type="NCBI Taxonomy" id="104421"/>
    <lineage>
        <taxon>Eukaryota</taxon>
        <taxon>Metazoa</taxon>
        <taxon>Ecdysozoa</taxon>
        <taxon>Arthropoda</taxon>
        <taxon>Hexapoda</taxon>
        <taxon>Insecta</taxon>
        <taxon>Pterygota</taxon>
        <taxon>Neoptera</taxon>
        <taxon>Endopterygota</taxon>
        <taxon>Hymenoptera</taxon>
        <taxon>Apocrita</taxon>
        <taxon>Aculeata</taxon>
        <taxon>Formicoidea</taxon>
        <taxon>Formicidae</taxon>
        <taxon>Formicinae</taxon>
        <taxon>Camponotus</taxon>
    </lineage>
</organism>
<feature type="non-terminal residue" evidence="1">
    <location>
        <position position="1"/>
    </location>
</feature>
<sequence length="25" mass="2911">QCRRNLSYPDNILWTDEATFTPNGV</sequence>
<dbReference type="EMBL" id="GL441768">
    <property type="protein sequence ID" value="EFN64309.1"/>
    <property type="molecule type" value="Genomic_DNA"/>
</dbReference>
<proteinExistence type="predicted"/>
<keyword evidence="2" id="KW-1185">Reference proteome</keyword>